<reference evidence="1 2" key="1">
    <citation type="submission" date="2014-04" db="EMBL/GenBank/DDBJ databases">
        <authorList>
            <consortium name="DOE Joint Genome Institute"/>
            <person name="Kuo A."/>
            <person name="Girlanda M."/>
            <person name="Perotto S."/>
            <person name="Kohler A."/>
            <person name="Nagy L.G."/>
            <person name="Floudas D."/>
            <person name="Copeland A."/>
            <person name="Barry K.W."/>
            <person name="Cichocki N."/>
            <person name="Veneault-Fourrey C."/>
            <person name="LaButti K."/>
            <person name="Lindquist E.A."/>
            <person name="Lipzen A."/>
            <person name="Lundell T."/>
            <person name="Morin E."/>
            <person name="Murat C."/>
            <person name="Sun H."/>
            <person name="Tunlid A."/>
            <person name="Henrissat B."/>
            <person name="Grigoriev I.V."/>
            <person name="Hibbett D.S."/>
            <person name="Martin F."/>
            <person name="Nordberg H.P."/>
            <person name="Cantor M.N."/>
            <person name="Hua S.X."/>
        </authorList>
    </citation>
    <scope>NUCLEOTIDE SEQUENCE [LARGE SCALE GENOMIC DNA]</scope>
    <source>
        <strain evidence="1 2">MUT 4182</strain>
    </source>
</reference>
<dbReference type="EMBL" id="KN823197">
    <property type="protein sequence ID" value="KIO19905.1"/>
    <property type="molecule type" value="Genomic_DNA"/>
</dbReference>
<reference evidence="2" key="2">
    <citation type="submission" date="2015-01" db="EMBL/GenBank/DDBJ databases">
        <title>Evolutionary Origins and Diversification of the Mycorrhizal Mutualists.</title>
        <authorList>
            <consortium name="DOE Joint Genome Institute"/>
            <consortium name="Mycorrhizal Genomics Consortium"/>
            <person name="Kohler A."/>
            <person name="Kuo A."/>
            <person name="Nagy L.G."/>
            <person name="Floudas D."/>
            <person name="Copeland A."/>
            <person name="Barry K.W."/>
            <person name="Cichocki N."/>
            <person name="Veneault-Fourrey C."/>
            <person name="LaButti K."/>
            <person name="Lindquist E.A."/>
            <person name="Lipzen A."/>
            <person name="Lundell T."/>
            <person name="Morin E."/>
            <person name="Murat C."/>
            <person name="Riley R."/>
            <person name="Ohm R."/>
            <person name="Sun H."/>
            <person name="Tunlid A."/>
            <person name="Henrissat B."/>
            <person name="Grigoriev I.V."/>
            <person name="Hibbett D.S."/>
            <person name="Martin F."/>
        </authorList>
    </citation>
    <scope>NUCLEOTIDE SEQUENCE [LARGE SCALE GENOMIC DNA]</scope>
    <source>
        <strain evidence="2">MUT 4182</strain>
    </source>
</reference>
<dbReference type="HOGENOM" id="CLU_2814319_0_0_1"/>
<sequence>MISDTAATISDAAASAMIFDLPYSGNHRTIISEHLRSRVIDIRSFHHLDLGRDDRTGSIRSADRCQL</sequence>
<evidence type="ECO:0000313" key="2">
    <source>
        <dbReference type="Proteomes" id="UP000054248"/>
    </source>
</evidence>
<gene>
    <name evidence="1" type="ORF">M407DRAFT_246013</name>
</gene>
<proteinExistence type="predicted"/>
<evidence type="ECO:0000313" key="1">
    <source>
        <dbReference type="EMBL" id="KIO19905.1"/>
    </source>
</evidence>
<dbReference type="AlphaFoldDB" id="A0A0C3PXS2"/>
<name>A0A0C3PXS2_9AGAM</name>
<accession>A0A0C3PXS2</accession>
<organism evidence="1 2">
    <name type="scientific">Tulasnella calospora MUT 4182</name>
    <dbReference type="NCBI Taxonomy" id="1051891"/>
    <lineage>
        <taxon>Eukaryota</taxon>
        <taxon>Fungi</taxon>
        <taxon>Dikarya</taxon>
        <taxon>Basidiomycota</taxon>
        <taxon>Agaricomycotina</taxon>
        <taxon>Agaricomycetes</taxon>
        <taxon>Cantharellales</taxon>
        <taxon>Tulasnellaceae</taxon>
        <taxon>Tulasnella</taxon>
    </lineage>
</organism>
<dbReference type="Proteomes" id="UP000054248">
    <property type="component" value="Unassembled WGS sequence"/>
</dbReference>
<keyword evidence="2" id="KW-1185">Reference proteome</keyword>
<protein>
    <submittedName>
        <fullName evidence="1">Uncharacterized protein</fullName>
    </submittedName>
</protein>